<reference evidence="4 5" key="1">
    <citation type="journal article" date="2025" name="Microbiol. Resour. Announc.">
        <title>Draft genome sequences for Neonectria magnoliae and Neonectria punicea, canker pathogens of Liriodendron tulipifera and Acer saccharum in West Virginia.</title>
        <authorList>
            <person name="Petronek H.M."/>
            <person name="Kasson M.T."/>
            <person name="Metheny A.M."/>
            <person name="Stauder C.M."/>
            <person name="Lovett B."/>
            <person name="Lynch S.C."/>
            <person name="Garnas J.R."/>
            <person name="Kasson L.R."/>
            <person name="Stajich J.E."/>
        </authorList>
    </citation>
    <scope>NUCLEOTIDE SEQUENCE [LARGE SCALE GENOMIC DNA]</scope>
    <source>
        <strain evidence="4 5">NRRL 64653</strain>
    </source>
</reference>
<keyword evidence="5" id="KW-1185">Reference proteome</keyword>
<evidence type="ECO:0008006" key="6">
    <source>
        <dbReference type="Google" id="ProtNLM"/>
    </source>
</evidence>
<keyword evidence="2" id="KW-0812">Transmembrane</keyword>
<feature type="compositionally biased region" description="Low complexity" evidence="1">
    <location>
        <begin position="224"/>
        <end position="234"/>
    </location>
</feature>
<feature type="transmembrane region" description="Helical" evidence="2">
    <location>
        <begin position="168"/>
        <end position="192"/>
    </location>
</feature>
<evidence type="ECO:0000256" key="3">
    <source>
        <dbReference type="SAM" id="SignalP"/>
    </source>
</evidence>
<accession>A0ABR1GL86</accession>
<evidence type="ECO:0000313" key="5">
    <source>
        <dbReference type="Proteomes" id="UP001498476"/>
    </source>
</evidence>
<evidence type="ECO:0000256" key="2">
    <source>
        <dbReference type="SAM" id="Phobius"/>
    </source>
</evidence>
<feature type="region of interest" description="Disordered" evidence="1">
    <location>
        <begin position="202"/>
        <end position="269"/>
    </location>
</feature>
<keyword evidence="3" id="KW-0732">Signal</keyword>
<feature type="region of interest" description="Disordered" evidence="1">
    <location>
        <begin position="133"/>
        <end position="161"/>
    </location>
</feature>
<keyword evidence="2" id="KW-1133">Transmembrane helix</keyword>
<protein>
    <recommendedName>
        <fullName evidence="6">Mid2 domain-containing protein</fullName>
    </recommendedName>
</protein>
<evidence type="ECO:0000256" key="1">
    <source>
        <dbReference type="SAM" id="MobiDB-lite"/>
    </source>
</evidence>
<feature type="chain" id="PRO_5046853863" description="Mid2 domain-containing protein" evidence="3">
    <location>
        <begin position="19"/>
        <end position="269"/>
    </location>
</feature>
<name>A0ABR1GL86_9HYPO</name>
<organism evidence="4 5">
    <name type="scientific">Neonectria punicea</name>
    <dbReference type="NCBI Taxonomy" id="979145"/>
    <lineage>
        <taxon>Eukaryota</taxon>
        <taxon>Fungi</taxon>
        <taxon>Dikarya</taxon>
        <taxon>Ascomycota</taxon>
        <taxon>Pezizomycotina</taxon>
        <taxon>Sordariomycetes</taxon>
        <taxon>Hypocreomycetidae</taxon>
        <taxon>Hypocreales</taxon>
        <taxon>Nectriaceae</taxon>
        <taxon>Neonectria</taxon>
    </lineage>
</organism>
<gene>
    <name evidence="4" type="ORF">QQX98_011722</name>
</gene>
<evidence type="ECO:0000313" key="4">
    <source>
        <dbReference type="EMBL" id="KAK7402514.1"/>
    </source>
</evidence>
<dbReference type="Proteomes" id="UP001498476">
    <property type="component" value="Unassembled WGS sequence"/>
</dbReference>
<keyword evidence="2" id="KW-0472">Membrane</keyword>
<feature type="signal peptide" evidence="3">
    <location>
        <begin position="1"/>
        <end position="18"/>
    </location>
</feature>
<feature type="compositionally biased region" description="Basic and acidic residues" evidence="1">
    <location>
        <begin position="258"/>
        <end position="269"/>
    </location>
</feature>
<proteinExistence type="predicted"/>
<dbReference type="EMBL" id="JAZAVJ010000298">
    <property type="protein sequence ID" value="KAK7402514.1"/>
    <property type="molecule type" value="Genomic_DNA"/>
</dbReference>
<comment type="caution">
    <text evidence="4">The sequence shown here is derived from an EMBL/GenBank/DDBJ whole genome shotgun (WGS) entry which is preliminary data.</text>
</comment>
<sequence length="269" mass="29843">MYCRRVLLVLGLAASVHAENAFRRPPGAGENRDYRDNPTYDLGDELDILWEVDFNQSTVLIQQQDVDDSLDDQFTAEIITNTTKETYSWKISFDDFSADFDKTASNVFFFRLLDDSGAEDEITSHYFNITDASESTTTSEAPTATSTEAAAAAATTAEESTGLSRTGLVGVSIGATIGGMTLIGSIFGFILWKLLRRRGYGPPPPHMHHEQPMSPPQTKPEIAMSPSSMTTSTVVPPPTQHYYHELHQQQHHYQPPHELSHSRIHEAPS</sequence>